<organism evidence="2 3">
    <name type="scientific">Longibacter salinarum</name>
    <dbReference type="NCBI Taxonomy" id="1850348"/>
    <lineage>
        <taxon>Bacteria</taxon>
        <taxon>Pseudomonadati</taxon>
        <taxon>Rhodothermota</taxon>
        <taxon>Rhodothermia</taxon>
        <taxon>Rhodothermales</taxon>
        <taxon>Salisaetaceae</taxon>
        <taxon>Longibacter</taxon>
    </lineage>
</organism>
<sequence length="206" mass="22280">MMIRSRVSLFASFLALVFLTLGCDEGPVGPPGPMGPPGPEGPAGVAVSSFDVIFDVESAQVGPDGLVLFDNYDAPEITSNVLTNGLVMCYYFESNNTLTAMPYTYGEDQSSVGEYTLTFGFAFDVDLVQIFYEGSKPSALDFAVDRDVRVVVMEGDPFTSASKAASAEGVSKLDALQEAYPEVDWADYYDVAEHFDLPMTPPYPRN</sequence>
<dbReference type="OrthoDB" id="1495080at2"/>
<feature type="chain" id="PRO_5013264464" description="Collagen-like protein" evidence="1">
    <location>
        <begin position="24"/>
        <end position="206"/>
    </location>
</feature>
<evidence type="ECO:0000313" key="2">
    <source>
        <dbReference type="EMBL" id="PEN13536.1"/>
    </source>
</evidence>
<keyword evidence="3" id="KW-1185">Reference proteome</keyword>
<evidence type="ECO:0000313" key="3">
    <source>
        <dbReference type="Proteomes" id="UP000220102"/>
    </source>
</evidence>
<protein>
    <recommendedName>
        <fullName evidence="4">Collagen-like protein</fullName>
    </recommendedName>
</protein>
<dbReference type="Proteomes" id="UP000220102">
    <property type="component" value="Unassembled WGS sequence"/>
</dbReference>
<comment type="caution">
    <text evidence="2">The sequence shown here is derived from an EMBL/GenBank/DDBJ whole genome shotgun (WGS) entry which is preliminary data.</text>
</comment>
<feature type="signal peptide" evidence="1">
    <location>
        <begin position="1"/>
        <end position="23"/>
    </location>
</feature>
<accession>A0A2A8CY05</accession>
<evidence type="ECO:0000256" key="1">
    <source>
        <dbReference type="SAM" id="SignalP"/>
    </source>
</evidence>
<keyword evidence="1" id="KW-0732">Signal</keyword>
<reference evidence="2 3" key="1">
    <citation type="submission" date="2017-10" db="EMBL/GenBank/DDBJ databases">
        <title>Draft genome of Longibacter Salinarum.</title>
        <authorList>
            <person name="Goh K.M."/>
            <person name="Shamsir M.S."/>
            <person name="Lim S.W."/>
        </authorList>
    </citation>
    <scope>NUCLEOTIDE SEQUENCE [LARGE SCALE GENOMIC DNA]</scope>
    <source>
        <strain evidence="2 3">KCTC 52045</strain>
    </source>
</reference>
<evidence type="ECO:0008006" key="4">
    <source>
        <dbReference type="Google" id="ProtNLM"/>
    </source>
</evidence>
<name>A0A2A8CY05_9BACT</name>
<gene>
    <name evidence="2" type="ORF">CRI94_09490</name>
</gene>
<dbReference type="PROSITE" id="PS51257">
    <property type="entry name" value="PROKAR_LIPOPROTEIN"/>
    <property type="match status" value="1"/>
</dbReference>
<proteinExistence type="predicted"/>
<dbReference type="AlphaFoldDB" id="A0A2A8CY05"/>
<dbReference type="EMBL" id="PDEQ01000004">
    <property type="protein sequence ID" value="PEN13536.1"/>
    <property type="molecule type" value="Genomic_DNA"/>
</dbReference>
<dbReference type="RefSeq" id="WP_098075458.1">
    <property type="nucleotide sequence ID" value="NZ_PDEQ01000004.1"/>
</dbReference>